<dbReference type="EMBL" id="WODC01000006">
    <property type="protein sequence ID" value="MUM77951.1"/>
    <property type="molecule type" value="Genomic_DNA"/>
</dbReference>
<feature type="region of interest" description="Disordered" evidence="1">
    <location>
        <begin position="1"/>
        <end position="20"/>
    </location>
</feature>
<organism evidence="2 3">
    <name type="scientific">Pseudodesulfovibrio alkaliphilus</name>
    <dbReference type="NCBI Taxonomy" id="2661613"/>
    <lineage>
        <taxon>Bacteria</taxon>
        <taxon>Pseudomonadati</taxon>
        <taxon>Thermodesulfobacteriota</taxon>
        <taxon>Desulfovibrionia</taxon>
        <taxon>Desulfovibrionales</taxon>
        <taxon>Desulfovibrionaceae</taxon>
    </lineage>
</organism>
<sequence length="267" mass="29260">MTGDFDNPANPVAEKTAPWRRSHGAPALPFSLAAPSFVIPAGAAENARFLADHYAEISLLLFESEACLAYTEADLPPDLARLSVDWHVHLPLDLPWEHGIDAVCSVVSRLMDKTAFLRPWAWVLHPPAAPGLLPPLAGHLRRHGIDPADVLLENVAESDLCALWAEARAEGFSACLDLGHILAYGQHAILDLPGVWEATRMLHVCAPGPDGRHLPLTRLDETGRTLLTRLCDRFKGRTVTLEVFDKTGLFESTALLETWLAPREAEK</sequence>
<evidence type="ECO:0000313" key="3">
    <source>
        <dbReference type="Proteomes" id="UP000461162"/>
    </source>
</evidence>
<dbReference type="RefSeq" id="WP_155934578.1">
    <property type="nucleotide sequence ID" value="NZ_WODC01000006.1"/>
</dbReference>
<protein>
    <recommendedName>
        <fullName evidence="4">Xylose isomerase domain protein TIM barrel</fullName>
    </recommendedName>
</protein>
<comment type="caution">
    <text evidence="2">The sequence shown here is derived from an EMBL/GenBank/DDBJ whole genome shotgun (WGS) entry which is preliminary data.</text>
</comment>
<gene>
    <name evidence="2" type="ORF">GKC30_09925</name>
</gene>
<accession>A0A7K1KQ02</accession>
<name>A0A7K1KQ02_9BACT</name>
<proteinExistence type="predicted"/>
<reference evidence="2 3" key="1">
    <citation type="submission" date="2019-11" db="EMBL/GenBank/DDBJ databases">
        <title>Pseudodesulfovibrio alkaliphilus, sp. nov., an alkaliphilic sulfate-reducing bacteria from mud volcano of Taman peninsula, Russia.</title>
        <authorList>
            <person name="Frolova A."/>
            <person name="Merkel A.Y."/>
            <person name="Slobodkin A.I."/>
        </authorList>
    </citation>
    <scope>NUCLEOTIDE SEQUENCE [LARGE SCALE GENOMIC DNA]</scope>
    <source>
        <strain evidence="2 3">F-1</strain>
    </source>
</reference>
<dbReference type="Gene3D" id="3.20.20.150">
    <property type="entry name" value="Divalent-metal-dependent TIM barrel enzymes"/>
    <property type="match status" value="1"/>
</dbReference>
<dbReference type="SUPFAM" id="SSF51658">
    <property type="entry name" value="Xylose isomerase-like"/>
    <property type="match status" value="1"/>
</dbReference>
<evidence type="ECO:0000256" key="1">
    <source>
        <dbReference type="SAM" id="MobiDB-lite"/>
    </source>
</evidence>
<dbReference type="InterPro" id="IPR036237">
    <property type="entry name" value="Xyl_isomerase-like_sf"/>
</dbReference>
<dbReference type="Proteomes" id="UP000461162">
    <property type="component" value="Unassembled WGS sequence"/>
</dbReference>
<evidence type="ECO:0000313" key="2">
    <source>
        <dbReference type="EMBL" id="MUM77951.1"/>
    </source>
</evidence>
<keyword evidence="3" id="KW-1185">Reference proteome</keyword>
<evidence type="ECO:0008006" key="4">
    <source>
        <dbReference type="Google" id="ProtNLM"/>
    </source>
</evidence>
<dbReference type="NCBIfam" id="NF041277">
    <property type="entry name" value="coba_remo_CbiR"/>
    <property type="match status" value="1"/>
</dbReference>
<dbReference type="AlphaFoldDB" id="A0A7K1KQ02"/>